<dbReference type="Proteomes" id="UP000054485">
    <property type="component" value="Unassembled WGS sequence"/>
</dbReference>
<dbReference type="InterPro" id="IPR036047">
    <property type="entry name" value="F-box-like_dom_sf"/>
</dbReference>
<dbReference type="InParanoid" id="A0A0D0BSB6"/>
<dbReference type="InterPro" id="IPR001810">
    <property type="entry name" value="F-box_dom"/>
</dbReference>
<dbReference type="Pfam" id="PF00646">
    <property type="entry name" value="F-box"/>
    <property type="match status" value="1"/>
</dbReference>
<dbReference type="PROSITE" id="PS51257">
    <property type="entry name" value="PROKAR_LIPOPROTEIN"/>
    <property type="match status" value="1"/>
</dbReference>
<dbReference type="SUPFAM" id="SSF81383">
    <property type="entry name" value="F-box domain"/>
    <property type="match status" value="1"/>
</dbReference>
<reference evidence="3" key="2">
    <citation type="submission" date="2015-01" db="EMBL/GenBank/DDBJ databases">
        <title>Evolutionary Origins and Diversification of the Mycorrhizal Mutualists.</title>
        <authorList>
            <consortium name="DOE Joint Genome Institute"/>
            <consortium name="Mycorrhizal Genomics Consortium"/>
            <person name="Kohler A."/>
            <person name="Kuo A."/>
            <person name="Nagy L.G."/>
            <person name="Floudas D."/>
            <person name="Copeland A."/>
            <person name="Barry K.W."/>
            <person name="Cichocki N."/>
            <person name="Veneault-Fourrey C."/>
            <person name="LaButti K."/>
            <person name="Lindquist E.A."/>
            <person name="Lipzen A."/>
            <person name="Lundell T."/>
            <person name="Morin E."/>
            <person name="Murat C."/>
            <person name="Riley R."/>
            <person name="Ohm R."/>
            <person name="Sun H."/>
            <person name="Tunlid A."/>
            <person name="Henrissat B."/>
            <person name="Grigoriev I.V."/>
            <person name="Hibbett D.S."/>
            <person name="Martin F."/>
        </authorList>
    </citation>
    <scope>NUCLEOTIDE SEQUENCE [LARGE SCALE GENOMIC DNA]</scope>
    <source>
        <strain evidence="3">UH-Slu-Lm8-n1</strain>
    </source>
</reference>
<dbReference type="SMART" id="SM00256">
    <property type="entry name" value="FBOX"/>
    <property type="match status" value="1"/>
</dbReference>
<organism evidence="2 3">
    <name type="scientific">Suillus luteus UH-Slu-Lm8-n1</name>
    <dbReference type="NCBI Taxonomy" id="930992"/>
    <lineage>
        <taxon>Eukaryota</taxon>
        <taxon>Fungi</taxon>
        <taxon>Dikarya</taxon>
        <taxon>Basidiomycota</taxon>
        <taxon>Agaricomycotina</taxon>
        <taxon>Agaricomycetes</taxon>
        <taxon>Agaricomycetidae</taxon>
        <taxon>Boletales</taxon>
        <taxon>Suillineae</taxon>
        <taxon>Suillaceae</taxon>
        <taxon>Suillus</taxon>
    </lineage>
</organism>
<reference evidence="2 3" key="1">
    <citation type="submission" date="2014-04" db="EMBL/GenBank/DDBJ databases">
        <authorList>
            <consortium name="DOE Joint Genome Institute"/>
            <person name="Kuo A."/>
            <person name="Ruytinx J."/>
            <person name="Rineau F."/>
            <person name="Colpaert J."/>
            <person name="Kohler A."/>
            <person name="Nagy L.G."/>
            <person name="Floudas D."/>
            <person name="Copeland A."/>
            <person name="Barry K.W."/>
            <person name="Cichocki N."/>
            <person name="Veneault-Fourrey C."/>
            <person name="LaButti K."/>
            <person name="Lindquist E.A."/>
            <person name="Lipzen A."/>
            <person name="Lundell T."/>
            <person name="Morin E."/>
            <person name="Murat C."/>
            <person name="Sun H."/>
            <person name="Tunlid A."/>
            <person name="Henrissat B."/>
            <person name="Grigoriev I.V."/>
            <person name="Hibbett D.S."/>
            <person name="Martin F."/>
            <person name="Nordberg H.P."/>
            <person name="Cantor M.N."/>
            <person name="Hua S.X."/>
        </authorList>
    </citation>
    <scope>NUCLEOTIDE SEQUENCE [LARGE SCALE GENOMIC DNA]</scope>
    <source>
        <strain evidence="2 3">UH-Slu-Lm8-n1</strain>
    </source>
</reference>
<dbReference type="EMBL" id="KN835137">
    <property type="protein sequence ID" value="KIK48532.1"/>
    <property type="molecule type" value="Genomic_DNA"/>
</dbReference>
<dbReference type="OrthoDB" id="2745718at2759"/>
<name>A0A0D0BSB6_9AGAM</name>
<dbReference type="HOGENOM" id="CLU_519888_0_0_1"/>
<evidence type="ECO:0000259" key="1">
    <source>
        <dbReference type="SMART" id="SM00256"/>
    </source>
</evidence>
<dbReference type="Gene3D" id="1.20.1280.50">
    <property type="match status" value="1"/>
</dbReference>
<proteinExistence type="predicted"/>
<evidence type="ECO:0000313" key="2">
    <source>
        <dbReference type="EMBL" id="KIK48532.1"/>
    </source>
</evidence>
<gene>
    <name evidence="2" type="ORF">CY34DRAFT_798022</name>
</gene>
<sequence length="538" mass="61026">MLLRPRAKFLSLAEELLSYILTFLSCKDILRCSSVCKALRQTYLSSSELQYITELSGQQLLPAPGMDLDNNSSIYKRLQLLRDKAHAWFKLDIHSSKTVFIPEPFRRLTNTFVVDGHLCLFNEDQQLAKIFPILPKPSQQIVIEHEWSLESLRPVPNADCFDVIMDPGENLIAIAYVIFGLPTDDAKIYIDLGVLDGDGAHPQAAGRTLFLSNTVFQGNILASDKLEITICGKYITFWHTRRRSFVYDEPNEEMWWLQIWDWRHSTTSNCVISGPKGQDSSGFCFLGNDRLLTVSKDLRLYSIENLSQAPQLLACFLMPVSMTSIDSPTPMNDDIARNGGLQLHAQRTMWTSDPKNRLLGFTAQIQNDASNSFTFVISTRIFFDLQVGRMATIPWECWGPLNSRIFPHDPQCDFDVCGNRVLHTFPATSGKDSSQDMGYKLHLMDFSPLAVERRQGLGKVVSEPSTIDITESAEKLTTFLPYVVVEFDRTFDADQLIDIWFEGDRIYLPKPNTEDPDSDTAGELEVIDIEWGSYILQS</sequence>
<evidence type="ECO:0000313" key="3">
    <source>
        <dbReference type="Proteomes" id="UP000054485"/>
    </source>
</evidence>
<accession>A0A0D0BSB6</accession>
<dbReference type="AlphaFoldDB" id="A0A0D0BSB6"/>
<feature type="domain" description="F-box" evidence="1">
    <location>
        <begin position="12"/>
        <end position="52"/>
    </location>
</feature>
<protein>
    <recommendedName>
        <fullName evidence="1">F-box domain-containing protein</fullName>
    </recommendedName>
</protein>
<keyword evidence="3" id="KW-1185">Reference proteome</keyword>
<dbReference type="CDD" id="cd09917">
    <property type="entry name" value="F-box_SF"/>
    <property type="match status" value="1"/>
</dbReference>